<dbReference type="PANTHER" id="PTHR34512:SF30">
    <property type="entry name" value="OUTER MEMBRANE PROTEIN ASSEMBLY FACTOR BAMB"/>
    <property type="match status" value="1"/>
</dbReference>
<gene>
    <name evidence="3" type="ORF">SAMN06269185_1644</name>
</gene>
<dbReference type="InterPro" id="IPR011047">
    <property type="entry name" value="Quinoprotein_ADH-like_sf"/>
</dbReference>
<reference evidence="3 4" key="1">
    <citation type="submission" date="2017-09" db="EMBL/GenBank/DDBJ databases">
        <authorList>
            <person name="Ehlers B."/>
            <person name="Leendertz F.H."/>
        </authorList>
    </citation>
    <scope>NUCLEOTIDE SEQUENCE [LARGE SCALE GENOMIC DNA]</scope>
    <source>
        <strain evidence="3 4">DSM 27208</strain>
    </source>
</reference>
<dbReference type="EMBL" id="OBEJ01000002">
    <property type="protein sequence ID" value="SNZ12352.1"/>
    <property type="molecule type" value="Genomic_DNA"/>
</dbReference>
<dbReference type="Proteomes" id="UP000219453">
    <property type="component" value="Unassembled WGS sequence"/>
</dbReference>
<dbReference type="PANTHER" id="PTHR34512">
    <property type="entry name" value="CELL SURFACE PROTEIN"/>
    <property type="match status" value="1"/>
</dbReference>
<sequence length="434" mass="46003">MSEDTQQRRWYRRTVLSAMAASLAGLAGCSSTGGQGNSPQTSSPGSEENSTETPSSETNATTEGSDAPSGPYQNDIGLIPSHLDGSSDKYTADYSGPGSNATELWTGNVGSYGNPQSVVIHNGQTTVSGHISGKGPRMRSFDGAGNKLWERNLNYDLYPASEETLVGAKQGRIIGLSTTDGSRQFLYNAPSEATEIPVFDGQRLYYRSQAISSSEATILAFDIREGSVVDEKTITGESTSIYTDLSGTIVGNRLITYGSPSTVLNIDDLSREATLSLGVSSLEVYKTNIAAVGDMLYLHAVSDGLFAYDLNAGELRWSNTDIYNGTAVRATLADDSSVYLVRPQGILAYSASDGSKQWEAPLTNQISTLSFSRVPVAIGDESLYVDLGNATISVMSTEDGQQKGQITNTDGGIPTVVGNRLYTLGDDLTVYGPA</sequence>
<dbReference type="RefSeq" id="WP_097008597.1">
    <property type="nucleotide sequence ID" value="NZ_OBEJ01000002.1"/>
</dbReference>
<dbReference type="AlphaFoldDB" id="A0A285NS51"/>
<dbReference type="SUPFAM" id="SSF50998">
    <property type="entry name" value="Quinoprotein alcohol dehydrogenase-like"/>
    <property type="match status" value="1"/>
</dbReference>
<keyword evidence="4" id="KW-1185">Reference proteome</keyword>
<dbReference type="InterPro" id="IPR002372">
    <property type="entry name" value="PQQ_rpt_dom"/>
</dbReference>
<protein>
    <submittedName>
        <fullName evidence="3">PQQ-like domain-containing protein</fullName>
    </submittedName>
</protein>
<feature type="domain" description="Pyrrolo-quinoline quinone repeat" evidence="2">
    <location>
        <begin position="289"/>
        <end position="407"/>
    </location>
</feature>
<evidence type="ECO:0000259" key="2">
    <source>
        <dbReference type="Pfam" id="PF13360"/>
    </source>
</evidence>
<accession>A0A285NS51</accession>
<dbReference type="Pfam" id="PF13360">
    <property type="entry name" value="PQQ_2"/>
    <property type="match status" value="2"/>
</dbReference>
<evidence type="ECO:0000313" key="3">
    <source>
        <dbReference type="EMBL" id="SNZ12352.1"/>
    </source>
</evidence>
<dbReference type="SUPFAM" id="SSF69322">
    <property type="entry name" value="Tricorn protease domain 2"/>
    <property type="match status" value="1"/>
</dbReference>
<proteinExistence type="predicted"/>
<feature type="region of interest" description="Disordered" evidence="1">
    <location>
        <begin position="26"/>
        <end position="95"/>
    </location>
</feature>
<evidence type="ECO:0000313" key="4">
    <source>
        <dbReference type="Proteomes" id="UP000219453"/>
    </source>
</evidence>
<organism evidence="3 4">
    <name type="scientific">Natronoarchaeum philippinense</name>
    <dbReference type="NCBI Taxonomy" id="558529"/>
    <lineage>
        <taxon>Archaea</taxon>
        <taxon>Methanobacteriati</taxon>
        <taxon>Methanobacteriota</taxon>
        <taxon>Stenosarchaea group</taxon>
        <taxon>Halobacteria</taxon>
        <taxon>Halobacteriales</taxon>
        <taxon>Natronoarchaeaceae</taxon>
    </lineage>
</organism>
<feature type="compositionally biased region" description="Low complexity" evidence="1">
    <location>
        <begin position="41"/>
        <end position="63"/>
    </location>
</feature>
<dbReference type="InterPro" id="IPR015943">
    <property type="entry name" value="WD40/YVTN_repeat-like_dom_sf"/>
</dbReference>
<dbReference type="OrthoDB" id="8638at2157"/>
<name>A0A285NS51_NATPI</name>
<evidence type="ECO:0000256" key="1">
    <source>
        <dbReference type="SAM" id="MobiDB-lite"/>
    </source>
</evidence>
<dbReference type="Gene3D" id="2.130.10.10">
    <property type="entry name" value="YVTN repeat-like/Quinoprotein amine dehydrogenase"/>
    <property type="match status" value="1"/>
</dbReference>
<feature type="domain" description="Pyrrolo-quinoline quinone repeat" evidence="2">
    <location>
        <begin position="140"/>
        <end position="265"/>
    </location>
</feature>